<dbReference type="Proteomes" id="UP000290401">
    <property type="component" value="Unassembled WGS sequence"/>
</dbReference>
<proteinExistence type="predicted"/>
<reference evidence="1 2" key="1">
    <citation type="submission" date="2018-10" db="EMBL/GenBank/DDBJ databases">
        <title>Bradyrhizobium sp. nov., effective nodules isolated from peanut in China.</title>
        <authorList>
            <person name="Li Y."/>
        </authorList>
    </citation>
    <scope>NUCLEOTIDE SEQUENCE [LARGE SCALE GENOMIC DNA]</scope>
    <source>
        <strain evidence="1 2">CCBAU 53426</strain>
    </source>
</reference>
<name>A0ABY0E7M2_9BRAD</name>
<sequence>MPQGCAPPQPMMQRSSWRQSWHIAYAVFKRGTGPHGPLDEYLNKQQRVISESVSALAASSVAKPLGESGVNRGERQ</sequence>
<dbReference type="EMBL" id="RDQZ01000013">
    <property type="protein sequence ID" value="RXH12322.1"/>
    <property type="molecule type" value="Genomic_DNA"/>
</dbReference>
<comment type="caution">
    <text evidence="1">The sequence shown here is derived from an EMBL/GenBank/DDBJ whole genome shotgun (WGS) entry which is preliminary data.</text>
</comment>
<gene>
    <name evidence="1" type="ORF">EAS56_17595</name>
</gene>
<evidence type="ECO:0000313" key="1">
    <source>
        <dbReference type="EMBL" id="RXH12322.1"/>
    </source>
</evidence>
<evidence type="ECO:0000313" key="2">
    <source>
        <dbReference type="Proteomes" id="UP000290401"/>
    </source>
</evidence>
<accession>A0ABY0E7M2</accession>
<protein>
    <submittedName>
        <fullName evidence="1">Uncharacterized protein</fullName>
    </submittedName>
</protein>
<organism evidence="1 2">
    <name type="scientific">Bradyrhizobium guangzhouense</name>
    <dbReference type="NCBI Taxonomy" id="1325095"/>
    <lineage>
        <taxon>Bacteria</taxon>
        <taxon>Pseudomonadati</taxon>
        <taxon>Pseudomonadota</taxon>
        <taxon>Alphaproteobacteria</taxon>
        <taxon>Hyphomicrobiales</taxon>
        <taxon>Nitrobacteraceae</taxon>
        <taxon>Bradyrhizobium</taxon>
    </lineage>
</organism>
<keyword evidence="2" id="KW-1185">Reference proteome</keyword>